<dbReference type="Pfam" id="PF13620">
    <property type="entry name" value="CarboxypepD_reg"/>
    <property type="match status" value="1"/>
</dbReference>
<feature type="region of interest" description="Disordered" evidence="1">
    <location>
        <begin position="228"/>
        <end position="288"/>
    </location>
</feature>
<dbReference type="InterPro" id="IPR013783">
    <property type="entry name" value="Ig-like_fold"/>
</dbReference>
<evidence type="ECO:0000256" key="3">
    <source>
        <dbReference type="SAM" id="SignalP"/>
    </source>
</evidence>
<evidence type="ECO:0000313" key="5">
    <source>
        <dbReference type="Proteomes" id="UP001344658"/>
    </source>
</evidence>
<evidence type="ECO:0000256" key="2">
    <source>
        <dbReference type="SAM" id="Phobius"/>
    </source>
</evidence>
<dbReference type="SUPFAM" id="SSF49478">
    <property type="entry name" value="Cna protein B-type domain"/>
    <property type="match status" value="1"/>
</dbReference>
<dbReference type="Gene3D" id="2.60.40.10">
    <property type="entry name" value="Immunoglobulins"/>
    <property type="match status" value="1"/>
</dbReference>
<accession>A0ABU7PDV2</accession>
<dbReference type="RefSeq" id="WP_330796888.1">
    <property type="nucleotide sequence ID" value="NZ_JAZEWV010000014.1"/>
</dbReference>
<gene>
    <name evidence="4" type="ORF">V2S66_18690</name>
</gene>
<feature type="compositionally biased region" description="Pro residues" evidence="1">
    <location>
        <begin position="232"/>
        <end position="253"/>
    </location>
</feature>
<protein>
    <submittedName>
        <fullName evidence="4">Carboxypeptidase-like regulatory domain-containing protein</fullName>
    </submittedName>
</protein>
<keyword evidence="2" id="KW-0812">Transmembrane</keyword>
<sequence>MHRPRHLVLRSGALALALTATALSLLTQPPASATTPAPSPTAPRTAVPRVVVPGGISLTVTATDGTPVAGAAFTLTDLAGTTSATGTTGADGTLGFPELPAGVYHLRQTATGSASVQPGPDRDVVVPDGVTVPVTVTDPFTPAGLSVHLTDRARKPVPGAFIAVTSSTGKAFTLTTGPSGSAQVSLPVTARTGTIYTVTERSGPHGAPAHGKPVTVRAEPAGLIAITLTDTTPPPTTPPATPPTNEPTTPSPSAPVAAPVSGGQPTANPSGSAVGPAPSTSSTLAASAPHAQLAHTGADSTTWLAGTAGLLMIIGAGALSGVHYRRSHGKPVKRKE</sequence>
<feature type="compositionally biased region" description="Low complexity" evidence="1">
    <location>
        <begin position="276"/>
        <end position="288"/>
    </location>
</feature>
<proteinExistence type="predicted"/>
<dbReference type="EMBL" id="JAZEWV010000014">
    <property type="protein sequence ID" value="MEE4543990.1"/>
    <property type="molecule type" value="Genomic_DNA"/>
</dbReference>
<feature type="signal peptide" evidence="3">
    <location>
        <begin position="1"/>
        <end position="33"/>
    </location>
</feature>
<feature type="chain" id="PRO_5046669506" evidence="3">
    <location>
        <begin position="34"/>
        <end position="336"/>
    </location>
</feature>
<organism evidence="4 5">
    <name type="scientific">Actinacidiphila polyblastidii</name>
    <dbReference type="NCBI Taxonomy" id="3110430"/>
    <lineage>
        <taxon>Bacteria</taxon>
        <taxon>Bacillati</taxon>
        <taxon>Actinomycetota</taxon>
        <taxon>Actinomycetes</taxon>
        <taxon>Kitasatosporales</taxon>
        <taxon>Streptomycetaceae</taxon>
        <taxon>Actinacidiphila</taxon>
    </lineage>
</organism>
<name>A0ABU7PDV2_9ACTN</name>
<keyword evidence="5" id="KW-1185">Reference proteome</keyword>
<feature type="transmembrane region" description="Helical" evidence="2">
    <location>
        <begin position="303"/>
        <end position="324"/>
    </location>
</feature>
<comment type="caution">
    <text evidence="4">The sequence shown here is derived from an EMBL/GenBank/DDBJ whole genome shotgun (WGS) entry which is preliminary data.</text>
</comment>
<evidence type="ECO:0000256" key="1">
    <source>
        <dbReference type="SAM" id="MobiDB-lite"/>
    </source>
</evidence>
<keyword evidence="2" id="KW-0472">Membrane</keyword>
<dbReference type="Proteomes" id="UP001344658">
    <property type="component" value="Unassembled WGS sequence"/>
</dbReference>
<evidence type="ECO:0000313" key="4">
    <source>
        <dbReference type="EMBL" id="MEE4543990.1"/>
    </source>
</evidence>
<keyword evidence="2" id="KW-1133">Transmembrane helix</keyword>
<keyword evidence="3" id="KW-0732">Signal</keyword>
<reference evidence="4 5" key="1">
    <citation type="submission" date="2023-12" db="EMBL/GenBank/DDBJ databases">
        <title>Streptomyces sp. V4-01.</title>
        <authorList>
            <person name="Somphong A."/>
            <person name="Phongsopitanun W."/>
        </authorList>
    </citation>
    <scope>NUCLEOTIDE SEQUENCE [LARGE SCALE GENOMIC DNA]</scope>
    <source>
        <strain evidence="4 5">V4-01</strain>
    </source>
</reference>